<protein>
    <recommendedName>
        <fullName evidence="1">protein-tyrosine-phosphatase</fullName>
        <ecNumber evidence="1">3.1.3.48</ecNumber>
    </recommendedName>
</protein>
<keyword evidence="3" id="KW-0378">Hydrolase</keyword>
<dbReference type="AlphaFoldDB" id="A0A3B0SY57"/>
<dbReference type="InterPro" id="IPR050438">
    <property type="entry name" value="LMW_PTPase"/>
</dbReference>
<dbReference type="PANTHER" id="PTHR11717">
    <property type="entry name" value="LOW MOLECULAR WEIGHT PROTEIN TYROSINE PHOSPHATASE"/>
    <property type="match status" value="1"/>
</dbReference>
<dbReference type="Gene3D" id="3.40.50.2300">
    <property type="match status" value="1"/>
</dbReference>
<dbReference type="CDD" id="cd16343">
    <property type="entry name" value="LMWPTP"/>
    <property type="match status" value="1"/>
</dbReference>
<sequence length="137" mass="14904">MAQGLAVLRFGEAGIEAEFDSAGIGDWHIGAPPDRRAVNAAWKVLVDLSALRARQIEAADFDRFDYIIAMDDDNYAALQGLAGKARSAKICRMVDFADLEDRQIADPYFGGHSGFDQVLTSLDIGIAGLIRHLRKPA</sequence>
<organism evidence="3">
    <name type="scientific">hydrothermal vent metagenome</name>
    <dbReference type="NCBI Taxonomy" id="652676"/>
    <lineage>
        <taxon>unclassified sequences</taxon>
        <taxon>metagenomes</taxon>
        <taxon>ecological metagenomes</taxon>
    </lineage>
</organism>
<evidence type="ECO:0000259" key="2">
    <source>
        <dbReference type="SMART" id="SM00226"/>
    </source>
</evidence>
<dbReference type="EC" id="3.1.3.48" evidence="1"/>
<evidence type="ECO:0000256" key="1">
    <source>
        <dbReference type="ARBA" id="ARBA00013064"/>
    </source>
</evidence>
<dbReference type="SUPFAM" id="SSF52788">
    <property type="entry name" value="Phosphotyrosine protein phosphatases I"/>
    <property type="match status" value="1"/>
</dbReference>
<evidence type="ECO:0000313" key="3">
    <source>
        <dbReference type="EMBL" id="VAW10955.1"/>
    </source>
</evidence>
<accession>A0A3B0SY57</accession>
<dbReference type="SMART" id="SM00226">
    <property type="entry name" value="LMWPc"/>
    <property type="match status" value="1"/>
</dbReference>
<name>A0A3B0SY57_9ZZZZ</name>
<dbReference type="Pfam" id="PF01451">
    <property type="entry name" value="LMWPc"/>
    <property type="match status" value="1"/>
</dbReference>
<feature type="domain" description="Phosphotyrosine protein phosphatase I" evidence="2">
    <location>
        <begin position="1"/>
        <end position="132"/>
    </location>
</feature>
<gene>
    <name evidence="3" type="ORF">MNBD_ALPHA09-1015</name>
</gene>
<reference evidence="3" key="1">
    <citation type="submission" date="2018-06" db="EMBL/GenBank/DDBJ databases">
        <authorList>
            <person name="Zhirakovskaya E."/>
        </authorList>
    </citation>
    <scope>NUCLEOTIDE SEQUENCE</scope>
</reference>
<dbReference type="GO" id="GO:0004725">
    <property type="term" value="F:protein tyrosine phosphatase activity"/>
    <property type="evidence" value="ECO:0007669"/>
    <property type="project" value="UniProtKB-EC"/>
</dbReference>
<dbReference type="EMBL" id="UOEM01000023">
    <property type="protein sequence ID" value="VAW10955.1"/>
    <property type="molecule type" value="Genomic_DNA"/>
</dbReference>
<dbReference type="InterPro" id="IPR023485">
    <property type="entry name" value="Ptyr_pPase"/>
</dbReference>
<proteinExistence type="predicted"/>
<dbReference type="InterPro" id="IPR036196">
    <property type="entry name" value="Ptyr_pPase_sf"/>
</dbReference>
<dbReference type="PANTHER" id="PTHR11717:SF7">
    <property type="entry name" value="LOW MOLECULAR WEIGHT PHOSPHOTYROSINE PROTEIN PHOSPHATASE"/>
    <property type="match status" value="1"/>
</dbReference>